<dbReference type="AlphaFoldDB" id="A0A2W4WV84"/>
<sequence length="238" mass="26922">MSTNLATQLREGTKKAHTMAENVGFVRCFLRGVVEKKSYRKLVANFYYIYSAMEEELEKHKDHPVVSKIYFPVLNRKATLEEDLAFYYGNNWKEQISLSKTGKKYVERIREISANQPELLVGHSYTRYLGDLSGGQILKTISQRAMNLTGSDGVAFYEFPTIEDEKAFKANYRESLNEAPVDDETANAIVEEANDAFGLNMELYQELEGNLIKAVGVMLFNSLTGGRRRGSTELATEG</sequence>
<gene>
    <name evidence="11" type="ORF">DCF25_00475</name>
</gene>
<dbReference type="Gene3D" id="1.20.910.10">
    <property type="entry name" value="Heme oxygenase-like"/>
    <property type="match status" value="1"/>
</dbReference>
<reference evidence="12" key="1">
    <citation type="submission" date="2018-04" db="EMBL/GenBank/DDBJ databases">
        <authorList>
            <person name="Cornet L."/>
        </authorList>
    </citation>
    <scope>NUCLEOTIDE SEQUENCE [LARGE SCALE GENOMIC DNA]</scope>
</reference>
<dbReference type="Proteomes" id="UP000249354">
    <property type="component" value="Unassembled WGS sequence"/>
</dbReference>
<evidence type="ECO:0000256" key="3">
    <source>
        <dbReference type="ARBA" id="ARBA00022531"/>
    </source>
</evidence>
<dbReference type="PANTHER" id="PTHR10720:SF0">
    <property type="entry name" value="HEME OXYGENASE"/>
    <property type="match status" value="1"/>
</dbReference>
<dbReference type="GO" id="GO:0042167">
    <property type="term" value="P:heme catabolic process"/>
    <property type="evidence" value="ECO:0007669"/>
    <property type="project" value="TreeGrafter"/>
</dbReference>
<evidence type="ECO:0000313" key="11">
    <source>
        <dbReference type="EMBL" id="PZO23308.1"/>
    </source>
</evidence>
<organism evidence="11 12">
    <name type="scientific">Leptolyngbya foveolarum</name>
    <dbReference type="NCBI Taxonomy" id="47253"/>
    <lineage>
        <taxon>Bacteria</taxon>
        <taxon>Bacillati</taxon>
        <taxon>Cyanobacteriota</taxon>
        <taxon>Cyanophyceae</taxon>
        <taxon>Leptolyngbyales</taxon>
        <taxon>Leptolyngbyaceae</taxon>
        <taxon>Leptolyngbya group</taxon>
        <taxon>Leptolyngbya</taxon>
    </lineage>
</organism>
<dbReference type="Pfam" id="PF01126">
    <property type="entry name" value="Heme_oxygenase"/>
    <property type="match status" value="1"/>
</dbReference>
<reference evidence="11 12" key="2">
    <citation type="submission" date="2018-06" db="EMBL/GenBank/DDBJ databases">
        <title>Metagenomic assembly of (sub)arctic Cyanobacteria and their associated microbiome from non-axenic cultures.</title>
        <authorList>
            <person name="Baurain D."/>
        </authorList>
    </citation>
    <scope>NUCLEOTIDE SEQUENCE [LARGE SCALE GENOMIC DNA]</scope>
    <source>
        <strain evidence="11">ULC129bin1</strain>
    </source>
</reference>
<dbReference type="GO" id="GO:0015979">
    <property type="term" value="P:photosynthesis"/>
    <property type="evidence" value="ECO:0007669"/>
    <property type="project" value="UniProtKB-KW"/>
</dbReference>
<proteinExistence type="inferred from homology"/>
<dbReference type="InterPro" id="IPR016084">
    <property type="entry name" value="Haem_Oase-like_multi-hlx"/>
</dbReference>
<comment type="similarity">
    <text evidence="1">Belongs to the heme oxygenase family.</text>
</comment>
<dbReference type="GO" id="GO:0046872">
    <property type="term" value="F:metal ion binding"/>
    <property type="evidence" value="ECO:0007669"/>
    <property type="project" value="UniProtKB-KW"/>
</dbReference>
<dbReference type="InterPro" id="IPR002051">
    <property type="entry name" value="Haem_Oase"/>
</dbReference>
<dbReference type="InterPro" id="IPR016053">
    <property type="entry name" value="Haem_Oase-like"/>
</dbReference>
<comment type="catalytic activity">
    <reaction evidence="8">
        <text>heme b + 3 reduced [NADPH--hemoprotein reductase] + 3 O2 = biliverdin IXalpha + CO + Fe(2+) + 3 oxidized [NADPH--hemoprotein reductase] + 3 H2O + H(+)</text>
        <dbReference type="Rhea" id="RHEA:21764"/>
        <dbReference type="Rhea" id="RHEA-COMP:11964"/>
        <dbReference type="Rhea" id="RHEA-COMP:11965"/>
        <dbReference type="ChEBI" id="CHEBI:15377"/>
        <dbReference type="ChEBI" id="CHEBI:15378"/>
        <dbReference type="ChEBI" id="CHEBI:15379"/>
        <dbReference type="ChEBI" id="CHEBI:17245"/>
        <dbReference type="ChEBI" id="CHEBI:29033"/>
        <dbReference type="ChEBI" id="CHEBI:57618"/>
        <dbReference type="ChEBI" id="CHEBI:57991"/>
        <dbReference type="ChEBI" id="CHEBI:58210"/>
        <dbReference type="ChEBI" id="CHEBI:60344"/>
        <dbReference type="EC" id="1.14.14.18"/>
    </reaction>
</comment>
<feature type="binding site" description="axial binding residue" evidence="10">
    <location>
        <position position="17"/>
    </location>
    <ligand>
        <name>heme b</name>
        <dbReference type="ChEBI" id="CHEBI:60344"/>
    </ligand>
    <ligandPart>
        <name>Fe</name>
        <dbReference type="ChEBI" id="CHEBI:18248"/>
    </ligandPart>
</feature>
<evidence type="ECO:0000256" key="1">
    <source>
        <dbReference type="ARBA" id="ARBA00006134"/>
    </source>
</evidence>
<name>A0A2W4WV84_9CYAN</name>
<evidence type="ECO:0000256" key="10">
    <source>
        <dbReference type="PIRSR" id="PIRSR000343-2"/>
    </source>
</evidence>
<dbReference type="EC" id="1.14.14.18" evidence="2"/>
<keyword evidence="3" id="KW-0602">Photosynthesis</keyword>
<dbReference type="GO" id="GO:0006979">
    <property type="term" value="P:response to oxidative stress"/>
    <property type="evidence" value="ECO:0007669"/>
    <property type="project" value="TreeGrafter"/>
</dbReference>
<keyword evidence="5 10" id="KW-0479">Metal-binding</keyword>
<dbReference type="PANTHER" id="PTHR10720">
    <property type="entry name" value="HEME OXYGENASE"/>
    <property type="match status" value="1"/>
</dbReference>
<evidence type="ECO:0000256" key="9">
    <source>
        <dbReference type="PIRSR" id="PIRSR000343-1"/>
    </source>
</evidence>
<dbReference type="CDD" id="cd19165">
    <property type="entry name" value="HemeO"/>
    <property type="match status" value="1"/>
</dbReference>
<keyword evidence="7 10" id="KW-0408">Iron</keyword>
<evidence type="ECO:0000256" key="7">
    <source>
        <dbReference type="ARBA" id="ARBA00023004"/>
    </source>
</evidence>
<dbReference type="EMBL" id="QBMC01000002">
    <property type="protein sequence ID" value="PZO23308.1"/>
    <property type="molecule type" value="Genomic_DNA"/>
</dbReference>
<dbReference type="GO" id="GO:0006788">
    <property type="term" value="P:heme oxidation"/>
    <property type="evidence" value="ECO:0007669"/>
    <property type="project" value="InterPro"/>
</dbReference>
<keyword evidence="4 9" id="KW-0349">Heme</keyword>
<feature type="binding site" evidence="9">
    <location>
        <position position="10"/>
    </location>
    <ligand>
        <name>heme b</name>
        <dbReference type="ChEBI" id="CHEBI:60344"/>
    </ligand>
</feature>
<accession>A0A2W4WV84</accession>
<evidence type="ECO:0000256" key="4">
    <source>
        <dbReference type="ARBA" id="ARBA00022617"/>
    </source>
</evidence>
<dbReference type="GO" id="GO:0004392">
    <property type="term" value="F:heme oxygenase (decyclizing) activity"/>
    <property type="evidence" value="ECO:0007669"/>
    <property type="project" value="UniProtKB-EC"/>
</dbReference>
<dbReference type="SUPFAM" id="SSF48613">
    <property type="entry name" value="Heme oxygenase-like"/>
    <property type="match status" value="1"/>
</dbReference>
<evidence type="ECO:0000256" key="8">
    <source>
        <dbReference type="ARBA" id="ARBA00048328"/>
    </source>
</evidence>
<keyword evidence="6" id="KW-0560">Oxidoreductase</keyword>
<dbReference type="GO" id="GO:0020037">
    <property type="term" value="F:heme binding"/>
    <property type="evidence" value="ECO:0007669"/>
    <property type="project" value="TreeGrafter"/>
</dbReference>
<dbReference type="PIRSF" id="PIRSF000343">
    <property type="entry name" value="Haem_Oase"/>
    <property type="match status" value="1"/>
</dbReference>
<evidence type="ECO:0000313" key="12">
    <source>
        <dbReference type="Proteomes" id="UP000249354"/>
    </source>
</evidence>
<dbReference type="FunFam" id="1.20.910.10:FF:000001">
    <property type="entry name" value="Heme oxygenase 1"/>
    <property type="match status" value="1"/>
</dbReference>
<comment type="caution">
    <text evidence="11">The sequence shown here is derived from an EMBL/GenBank/DDBJ whole genome shotgun (WGS) entry which is preliminary data.</text>
</comment>
<evidence type="ECO:0000256" key="2">
    <source>
        <dbReference type="ARBA" id="ARBA00012360"/>
    </source>
</evidence>
<dbReference type="PRINTS" id="PR00088">
    <property type="entry name" value="HAEMOXYGNASE"/>
</dbReference>
<feature type="binding site" evidence="9">
    <location>
        <position position="125"/>
    </location>
    <ligand>
        <name>heme b</name>
        <dbReference type="ChEBI" id="CHEBI:60344"/>
    </ligand>
</feature>
<protein>
    <recommendedName>
        <fullName evidence="2">heme oxygenase (biliverdin-producing)</fullName>
        <ecNumber evidence="2">1.14.14.18</ecNumber>
    </recommendedName>
</protein>
<evidence type="ECO:0000256" key="6">
    <source>
        <dbReference type="ARBA" id="ARBA00023002"/>
    </source>
</evidence>
<evidence type="ECO:0000256" key="5">
    <source>
        <dbReference type="ARBA" id="ARBA00022723"/>
    </source>
</evidence>
<feature type="binding site" evidence="9">
    <location>
        <position position="173"/>
    </location>
    <ligand>
        <name>heme b</name>
        <dbReference type="ChEBI" id="CHEBI:60344"/>
    </ligand>
</feature>